<gene>
    <name evidence="2" type="ORF">GO493_14505</name>
</gene>
<organism evidence="2 3">
    <name type="scientific">Chitinophaga tropicalis</name>
    <dbReference type="NCBI Taxonomy" id="2683588"/>
    <lineage>
        <taxon>Bacteria</taxon>
        <taxon>Pseudomonadati</taxon>
        <taxon>Bacteroidota</taxon>
        <taxon>Chitinophagia</taxon>
        <taxon>Chitinophagales</taxon>
        <taxon>Chitinophagaceae</taxon>
        <taxon>Chitinophaga</taxon>
    </lineage>
</organism>
<keyword evidence="1" id="KW-0732">Signal</keyword>
<keyword evidence="3" id="KW-1185">Reference proteome</keyword>
<feature type="chain" id="PRO_5029894370" description="Long-subunit fatty acid transport protein" evidence="1">
    <location>
        <begin position="22"/>
        <end position="476"/>
    </location>
</feature>
<evidence type="ECO:0000313" key="2">
    <source>
        <dbReference type="EMBL" id="MVT09477.1"/>
    </source>
</evidence>
<reference evidence="2 3" key="1">
    <citation type="submission" date="2019-12" db="EMBL/GenBank/DDBJ databases">
        <title>Chitinophaga sp. strain ysch24 (GDMCC 1.1355), whole genome shotgun sequence.</title>
        <authorList>
            <person name="Zhang X."/>
        </authorList>
    </citation>
    <scope>NUCLEOTIDE SEQUENCE [LARGE SCALE GENOMIC DNA]</scope>
    <source>
        <strain evidence="3">ysch24</strain>
    </source>
</reference>
<protein>
    <recommendedName>
        <fullName evidence="4">Long-subunit fatty acid transport protein</fullName>
    </recommendedName>
</protein>
<dbReference type="Gene3D" id="2.40.160.60">
    <property type="entry name" value="Outer membrane protein transport protein (OMPP1/FadL/TodX)"/>
    <property type="match status" value="1"/>
</dbReference>
<feature type="signal peptide" evidence="1">
    <location>
        <begin position="1"/>
        <end position="21"/>
    </location>
</feature>
<evidence type="ECO:0000313" key="3">
    <source>
        <dbReference type="Proteomes" id="UP000461730"/>
    </source>
</evidence>
<dbReference type="EMBL" id="WRXN01000005">
    <property type="protein sequence ID" value="MVT09477.1"/>
    <property type="molecule type" value="Genomic_DNA"/>
</dbReference>
<name>A0A7K1U540_9BACT</name>
<dbReference type="RefSeq" id="WP_157306923.1">
    <property type="nucleotide sequence ID" value="NZ_WRXN01000005.1"/>
</dbReference>
<accession>A0A7K1U540</accession>
<sequence length="476" mass="53667">MKRKLLTVSLLILFIVNKSNAQDAHYWESSFSPGGFLLPGAVIANDRDSGLFYYNPALLAIHPKNSVSISANIYEFERVRIRDGIGRNKPLKSSRPRIVPQMVSGTLIFNKLAIGYALIHNPIISYTTGQRQDKQMDVLDNSYSPGLEYYVGQYSASNHINQTIASISAGRKLNERLALGFTMEVQQRSQDIFEDYRSRAIVNTDTTVLGPVTSSSYSYEASYTHIGMRMKAGLSYDAGKHHFGLLLSSPMITLKGFSVIQSDLYISNLHIPNTGLNENLLANDRQTELPARYKLPFSIAAAYAIDYNKGQIYLAAEYFSKVSGYNIITPRTESFIRPDTGNINTNTSALLRLRDEHKKVTNFALGISYFLNPNFTAFGSFRTDFSYATPEPAEFNGNRPYKVTWNTWHAQLGGNFRRRKFNLRSGLMFSYGRTSRYKQPVNFDNPNEYNLLLGNPGYVKGVFFSTGLLFSYVHNL</sequence>
<proteinExistence type="predicted"/>
<comment type="caution">
    <text evidence="2">The sequence shown here is derived from an EMBL/GenBank/DDBJ whole genome shotgun (WGS) entry which is preliminary data.</text>
</comment>
<dbReference type="AlphaFoldDB" id="A0A7K1U540"/>
<evidence type="ECO:0008006" key="4">
    <source>
        <dbReference type="Google" id="ProtNLM"/>
    </source>
</evidence>
<dbReference type="Proteomes" id="UP000461730">
    <property type="component" value="Unassembled WGS sequence"/>
</dbReference>
<evidence type="ECO:0000256" key="1">
    <source>
        <dbReference type="SAM" id="SignalP"/>
    </source>
</evidence>